<dbReference type="Gene3D" id="3.30.420.80">
    <property type="entry name" value="Ribosomal protein S11"/>
    <property type="match status" value="1"/>
</dbReference>
<dbReference type="HAMAP" id="MF_01310">
    <property type="entry name" value="Ribosomal_uS11"/>
    <property type="match status" value="1"/>
</dbReference>
<keyword evidence="3" id="KW-0687">Ribonucleoprotein</keyword>
<protein>
    <submittedName>
        <fullName evidence="4">Ribosomal protein S11</fullName>
    </submittedName>
</protein>
<name>A0A9P3PD19_LYOSH</name>
<dbReference type="Proteomes" id="UP001063166">
    <property type="component" value="Unassembled WGS sequence"/>
</dbReference>
<dbReference type="GO" id="GO:0006412">
    <property type="term" value="P:translation"/>
    <property type="evidence" value="ECO:0007669"/>
    <property type="project" value="InterPro"/>
</dbReference>
<dbReference type="PANTHER" id="PTHR11759">
    <property type="entry name" value="40S RIBOSOMAL PROTEIN S14/30S RIBOSOMAL PROTEIN S11"/>
    <property type="match status" value="1"/>
</dbReference>
<dbReference type="InterPro" id="IPR036967">
    <property type="entry name" value="Ribosomal_uS11_sf"/>
</dbReference>
<comment type="similarity">
    <text evidence="1">Belongs to the universal ribosomal protein uS11 family.</text>
</comment>
<sequence length="247" mass="27604">MLVARAWRPLRAATTMSSHLGAIRASSTNPNAPLIDLMTNLAKPPTAGAAGYPPPNPFNAKDSKHYALKKPRYSLYCQSTRNNTITTLMSDKQAPLASFSGGSCGFKKVNRSGYEAGYQCAVRMFRRIQELAEKNTFEIDLYFKGFGQGRDAMHRALLTTEGERIRPLVATITDRTPIKIGGTRAKKMRRFEQDWMLSKSYLATLGRLFQKLLPRFSDASLAPLERHWHAGPTRSANAVTTIYIIYL</sequence>
<dbReference type="GO" id="GO:1990904">
    <property type="term" value="C:ribonucleoprotein complex"/>
    <property type="evidence" value="ECO:0007669"/>
    <property type="project" value="UniProtKB-KW"/>
</dbReference>
<dbReference type="EMBL" id="BRPK01000001">
    <property type="protein sequence ID" value="GLB33568.1"/>
    <property type="molecule type" value="Genomic_DNA"/>
</dbReference>
<accession>A0A9P3PD19</accession>
<dbReference type="Pfam" id="PF00411">
    <property type="entry name" value="Ribosomal_S11"/>
    <property type="match status" value="1"/>
</dbReference>
<proteinExistence type="inferred from homology"/>
<evidence type="ECO:0000313" key="4">
    <source>
        <dbReference type="EMBL" id="GLB33568.1"/>
    </source>
</evidence>
<evidence type="ECO:0000256" key="3">
    <source>
        <dbReference type="ARBA" id="ARBA00023274"/>
    </source>
</evidence>
<dbReference type="GO" id="GO:0005840">
    <property type="term" value="C:ribosome"/>
    <property type="evidence" value="ECO:0007669"/>
    <property type="project" value="UniProtKB-KW"/>
</dbReference>
<dbReference type="AlphaFoldDB" id="A0A9P3PD19"/>
<organism evidence="4 5">
    <name type="scientific">Lyophyllum shimeji</name>
    <name type="common">Hon-shimeji</name>
    <name type="synonym">Tricholoma shimeji</name>
    <dbReference type="NCBI Taxonomy" id="47721"/>
    <lineage>
        <taxon>Eukaryota</taxon>
        <taxon>Fungi</taxon>
        <taxon>Dikarya</taxon>
        <taxon>Basidiomycota</taxon>
        <taxon>Agaricomycotina</taxon>
        <taxon>Agaricomycetes</taxon>
        <taxon>Agaricomycetidae</taxon>
        <taxon>Agaricales</taxon>
        <taxon>Tricholomatineae</taxon>
        <taxon>Lyophyllaceae</taxon>
        <taxon>Lyophyllum</taxon>
    </lineage>
</organism>
<evidence type="ECO:0000256" key="1">
    <source>
        <dbReference type="ARBA" id="ARBA00006194"/>
    </source>
</evidence>
<gene>
    <name evidence="4" type="ORF">LshimejAT787_0104520</name>
</gene>
<dbReference type="InterPro" id="IPR001971">
    <property type="entry name" value="Ribosomal_uS11"/>
</dbReference>
<reference evidence="4" key="1">
    <citation type="submission" date="2022-07" db="EMBL/GenBank/DDBJ databases">
        <title>The genome of Lyophyllum shimeji provides insight into the initial evolution of ectomycorrhizal fungal genome.</title>
        <authorList>
            <person name="Kobayashi Y."/>
            <person name="Shibata T."/>
            <person name="Hirakawa H."/>
            <person name="Shigenobu S."/>
            <person name="Nishiyama T."/>
            <person name="Yamada A."/>
            <person name="Hasebe M."/>
            <person name="Kawaguchi M."/>
        </authorList>
    </citation>
    <scope>NUCLEOTIDE SEQUENCE</scope>
    <source>
        <strain evidence="4">AT787</strain>
    </source>
</reference>
<keyword evidence="5" id="KW-1185">Reference proteome</keyword>
<keyword evidence="2 4" id="KW-0689">Ribosomal protein</keyword>
<comment type="caution">
    <text evidence="4">The sequence shown here is derived from an EMBL/GenBank/DDBJ whole genome shotgun (WGS) entry which is preliminary data.</text>
</comment>
<dbReference type="OrthoDB" id="1654884at2759"/>
<evidence type="ECO:0000313" key="5">
    <source>
        <dbReference type="Proteomes" id="UP001063166"/>
    </source>
</evidence>
<evidence type="ECO:0000256" key="2">
    <source>
        <dbReference type="ARBA" id="ARBA00022980"/>
    </source>
</evidence>
<dbReference type="GO" id="GO:0003735">
    <property type="term" value="F:structural constituent of ribosome"/>
    <property type="evidence" value="ECO:0007669"/>
    <property type="project" value="InterPro"/>
</dbReference>
<dbReference type="SUPFAM" id="SSF53137">
    <property type="entry name" value="Translational machinery components"/>
    <property type="match status" value="1"/>
</dbReference>